<dbReference type="InterPro" id="IPR018392">
    <property type="entry name" value="LysM"/>
</dbReference>
<dbReference type="InterPro" id="IPR036779">
    <property type="entry name" value="LysM_dom_sf"/>
</dbReference>
<dbReference type="CDD" id="cd00118">
    <property type="entry name" value="LysM"/>
    <property type="match status" value="1"/>
</dbReference>
<dbReference type="OrthoDB" id="538216at2759"/>
<feature type="domain" description="LysM" evidence="3">
    <location>
        <begin position="32"/>
        <end position="76"/>
    </location>
</feature>
<dbReference type="AlphaFoldDB" id="A0A811JVW0"/>
<evidence type="ECO:0000256" key="1">
    <source>
        <dbReference type="SAM" id="MobiDB-lite"/>
    </source>
</evidence>
<gene>
    <name evidence="4" type="ORF">BOKJ2_LOCUS2114</name>
</gene>
<name>A0A811JVW0_9BILA</name>
<dbReference type="PANTHER" id="PTHR20932">
    <property type="entry name" value="LYSM AND PUTATIVE PEPTIDOGLYCAN-BINDING DOMAIN-CONTAINING PROTEIN"/>
    <property type="match status" value="1"/>
</dbReference>
<proteinExistence type="predicted"/>
<evidence type="ECO:0000313" key="4">
    <source>
        <dbReference type="EMBL" id="CAD5207430.1"/>
    </source>
</evidence>
<dbReference type="Proteomes" id="UP000783686">
    <property type="component" value="Unassembled WGS sequence"/>
</dbReference>
<accession>A0A811JVW0</accession>
<dbReference type="Proteomes" id="UP000614601">
    <property type="component" value="Unassembled WGS sequence"/>
</dbReference>
<evidence type="ECO:0000259" key="3">
    <source>
        <dbReference type="PROSITE" id="PS51782"/>
    </source>
</evidence>
<feature type="transmembrane region" description="Helical" evidence="2">
    <location>
        <begin position="194"/>
        <end position="216"/>
    </location>
</feature>
<dbReference type="InterPro" id="IPR045030">
    <property type="entry name" value="LYSM1-4"/>
</dbReference>
<dbReference type="EMBL" id="CAJFDH010000001">
    <property type="protein sequence ID" value="CAD5207430.1"/>
    <property type="molecule type" value="Genomic_DNA"/>
</dbReference>
<sequence>MEDVELRSRQRTQNSFPTTSSDLFIDENKGYVDHKIHANDTLQKIGLFYSVPASEIKRANNIIADQDFYALRYVKVPITNLRLHYLNELHKEQTGHNLVNQDNIAEPRVSTLRTSSEERAQIIDVSDKTPLLNDSDEDEISAPSNAKDRIDKLLGKTDKTVAAVRSQLPASPGLEDGSRFHFVNASAPDNALKVISGTLLLIVGVLLMFVVIPLLLTLMEERNEAELELRHQHLKEQQHSHST</sequence>
<keyword evidence="2" id="KW-0472">Membrane</keyword>
<dbReference type="PANTHER" id="PTHR20932:SF8">
    <property type="entry name" value="LD22649P"/>
    <property type="match status" value="1"/>
</dbReference>
<dbReference type="EMBL" id="CAJFCW020000001">
    <property type="protein sequence ID" value="CAG9085607.1"/>
    <property type="molecule type" value="Genomic_DNA"/>
</dbReference>
<comment type="caution">
    <text evidence="4">The sequence shown here is derived from an EMBL/GenBank/DDBJ whole genome shotgun (WGS) entry which is preliminary data.</text>
</comment>
<feature type="compositionally biased region" description="Polar residues" evidence="1">
    <location>
        <begin position="11"/>
        <end position="20"/>
    </location>
</feature>
<keyword evidence="2" id="KW-1133">Transmembrane helix</keyword>
<evidence type="ECO:0000256" key="2">
    <source>
        <dbReference type="SAM" id="Phobius"/>
    </source>
</evidence>
<organism evidence="4 5">
    <name type="scientific">Bursaphelenchus okinawaensis</name>
    <dbReference type="NCBI Taxonomy" id="465554"/>
    <lineage>
        <taxon>Eukaryota</taxon>
        <taxon>Metazoa</taxon>
        <taxon>Ecdysozoa</taxon>
        <taxon>Nematoda</taxon>
        <taxon>Chromadorea</taxon>
        <taxon>Rhabditida</taxon>
        <taxon>Tylenchina</taxon>
        <taxon>Tylenchomorpha</taxon>
        <taxon>Aphelenchoidea</taxon>
        <taxon>Aphelenchoididae</taxon>
        <taxon>Bursaphelenchus</taxon>
    </lineage>
</organism>
<dbReference type="PROSITE" id="PS51782">
    <property type="entry name" value="LYSM"/>
    <property type="match status" value="1"/>
</dbReference>
<keyword evidence="5" id="KW-1185">Reference proteome</keyword>
<protein>
    <recommendedName>
        <fullName evidence="3">LysM domain-containing protein</fullName>
    </recommendedName>
</protein>
<keyword evidence="2" id="KW-0812">Transmembrane</keyword>
<dbReference type="Gene3D" id="3.10.350.10">
    <property type="entry name" value="LysM domain"/>
    <property type="match status" value="1"/>
</dbReference>
<feature type="region of interest" description="Disordered" evidence="1">
    <location>
        <begin position="1"/>
        <end position="20"/>
    </location>
</feature>
<reference evidence="4" key="1">
    <citation type="submission" date="2020-09" db="EMBL/GenBank/DDBJ databases">
        <authorList>
            <person name="Kikuchi T."/>
        </authorList>
    </citation>
    <scope>NUCLEOTIDE SEQUENCE</scope>
    <source>
        <strain evidence="4">SH1</strain>
    </source>
</reference>
<evidence type="ECO:0000313" key="5">
    <source>
        <dbReference type="Proteomes" id="UP000614601"/>
    </source>
</evidence>